<dbReference type="GO" id="GO:0016787">
    <property type="term" value="F:hydrolase activity"/>
    <property type="evidence" value="ECO:0007669"/>
    <property type="project" value="UniProtKB-KW"/>
</dbReference>
<evidence type="ECO:0000256" key="1">
    <source>
        <dbReference type="ARBA" id="ARBA00001941"/>
    </source>
</evidence>
<protein>
    <submittedName>
        <fullName evidence="9">Acetylornithine deacetylase</fullName>
    </submittedName>
</protein>
<dbReference type="Pfam" id="PF01546">
    <property type="entry name" value="Peptidase_M20"/>
    <property type="match status" value="1"/>
</dbReference>
<dbReference type="Proteomes" id="UP000078287">
    <property type="component" value="Unassembled WGS sequence"/>
</dbReference>
<comment type="cofactor">
    <cofactor evidence="2">
        <name>Zn(2+)</name>
        <dbReference type="ChEBI" id="CHEBI:29105"/>
    </cofactor>
</comment>
<dbReference type="SUPFAM" id="SSF53187">
    <property type="entry name" value="Zn-dependent exopeptidases"/>
    <property type="match status" value="1"/>
</dbReference>
<evidence type="ECO:0000256" key="4">
    <source>
        <dbReference type="ARBA" id="ARBA00022723"/>
    </source>
</evidence>
<dbReference type="EMBL" id="LWQS01000033">
    <property type="protein sequence ID" value="OAN48225.1"/>
    <property type="molecule type" value="Genomic_DNA"/>
</dbReference>
<dbReference type="STRING" id="1707952.A6A03_08525"/>
<feature type="domain" description="Peptidase M20 dimerisation" evidence="8">
    <location>
        <begin position="204"/>
        <end position="320"/>
    </location>
</feature>
<organism evidence="9 10">
    <name type="scientific">Chloroflexus islandicus</name>
    <dbReference type="NCBI Taxonomy" id="1707952"/>
    <lineage>
        <taxon>Bacteria</taxon>
        <taxon>Bacillati</taxon>
        <taxon>Chloroflexota</taxon>
        <taxon>Chloroflexia</taxon>
        <taxon>Chloroflexales</taxon>
        <taxon>Chloroflexineae</taxon>
        <taxon>Chloroflexaceae</taxon>
        <taxon>Chloroflexus</taxon>
    </lineage>
</organism>
<dbReference type="InterPro" id="IPR011650">
    <property type="entry name" value="Peptidase_M20_dimer"/>
</dbReference>
<dbReference type="NCBIfam" id="TIGR01910">
    <property type="entry name" value="DapE-ArgE"/>
    <property type="match status" value="1"/>
</dbReference>
<evidence type="ECO:0000313" key="9">
    <source>
        <dbReference type="EMBL" id="OAN48225.1"/>
    </source>
</evidence>
<evidence type="ECO:0000256" key="3">
    <source>
        <dbReference type="ARBA" id="ARBA00006247"/>
    </source>
</evidence>
<dbReference type="InterPro" id="IPR010182">
    <property type="entry name" value="ArgE/DapE"/>
</dbReference>
<dbReference type="Gene3D" id="3.30.70.360">
    <property type="match status" value="1"/>
</dbReference>
<comment type="cofactor">
    <cofactor evidence="1">
        <name>Co(2+)</name>
        <dbReference type="ChEBI" id="CHEBI:48828"/>
    </cofactor>
</comment>
<dbReference type="GO" id="GO:0046872">
    <property type="term" value="F:metal ion binding"/>
    <property type="evidence" value="ECO:0007669"/>
    <property type="project" value="UniProtKB-KW"/>
</dbReference>
<dbReference type="Pfam" id="PF07687">
    <property type="entry name" value="M20_dimer"/>
    <property type="match status" value="1"/>
</dbReference>
<keyword evidence="5" id="KW-0378">Hydrolase</keyword>
<dbReference type="InterPro" id="IPR050072">
    <property type="entry name" value="Peptidase_M20A"/>
</dbReference>
<keyword evidence="4" id="KW-0479">Metal-binding</keyword>
<evidence type="ECO:0000313" key="10">
    <source>
        <dbReference type="Proteomes" id="UP000078287"/>
    </source>
</evidence>
<evidence type="ECO:0000256" key="7">
    <source>
        <dbReference type="ARBA" id="ARBA00023285"/>
    </source>
</evidence>
<dbReference type="SUPFAM" id="SSF55031">
    <property type="entry name" value="Bacterial exopeptidase dimerisation domain"/>
    <property type="match status" value="1"/>
</dbReference>
<keyword evidence="10" id="KW-1185">Reference proteome</keyword>
<gene>
    <name evidence="9" type="ORF">A6A03_08525</name>
</gene>
<dbReference type="RefSeq" id="WP_066783176.1">
    <property type="nucleotide sequence ID" value="NZ_LWQS01000033.1"/>
</dbReference>
<sequence>MHDLNPTEQRVLAAIDDAGLLEALAALVSIPSLDGTAAENEAQEYVAVLLAEQGMAVDRWEIDLPQLYAHPACSWEVPRERALGVVGTLGADRGGRSLIFNGHVDVVPAGDRRHWRSDPWQATILDGRVYGRGALDMKGGLCCAIFAARAIAAAGVRLRGRLLIQSVIGEEDGGLGTLAAILRGHTADAAIVAEPTELKVAPAQAGAHNFRLTVYGAAAHGCVREEGVSAIEKFAPLHQAILDLEHRRNERLRAADPSGLFTRYRTPNAICIGIVRAGEWASSEAEQLVAEGRYGIGIGEDPAAARAELEQAIAAAAAQDPWLRDHPPTLEWWGGRFDPASTPLDAPIVQTLAGCDQTVRGAPPTFEGMTYGADMRLLVNVAGIPTVLYGPGDVRDAHRPNESVALADLQVATRVFALTALRFCGYDEE</sequence>
<dbReference type="PANTHER" id="PTHR43808">
    <property type="entry name" value="ACETYLORNITHINE DEACETYLASE"/>
    <property type="match status" value="1"/>
</dbReference>
<comment type="caution">
    <text evidence="9">The sequence shown here is derived from an EMBL/GenBank/DDBJ whole genome shotgun (WGS) entry which is preliminary data.</text>
</comment>
<evidence type="ECO:0000256" key="6">
    <source>
        <dbReference type="ARBA" id="ARBA00022833"/>
    </source>
</evidence>
<dbReference type="AlphaFoldDB" id="A0A178MJJ8"/>
<dbReference type="InterPro" id="IPR002933">
    <property type="entry name" value="Peptidase_M20"/>
</dbReference>
<comment type="similarity">
    <text evidence="3">Belongs to the peptidase M20A family.</text>
</comment>
<evidence type="ECO:0000259" key="8">
    <source>
        <dbReference type="Pfam" id="PF07687"/>
    </source>
</evidence>
<reference evidence="9 10" key="1">
    <citation type="submission" date="2016-04" db="EMBL/GenBank/DDBJ databases">
        <title>Chloroflexus islandicus sp. nov., a thermophilic filamentous anoxygenic phototrophic bacterium from geyser Strokkur (Iceland).</title>
        <authorList>
            <person name="Gaisin V.A."/>
            <person name="Kalashnikov A.M."/>
            <person name="Sukhacheva M.V."/>
            <person name="Grouzdev D.S."/>
            <person name="Ivanov T.M."/>
            <person name="Kuznetsov B."/>
            <person name="Gorlenko V.M."/>
        </authorList>
    </citation>
    <scope>NUCLEOTIDE SEQUENCE [LARGE SCALE GENOMIC DNA]</scope>
    <source>
        <strain evidence="10">isl-2</strain>
    </source>
</reference>
<dbReference type="Gene3D" id="3.40.630.10">
    <property type="entry name" value="Zn peptidases"/>
    <property type="match status" value="1"/>
</dbReference>
<name>A0A178MJJ8_9CHLR</name>
<proteinExistence type="inferred from homology"/>
<keyword evidence="6" id="KW-0862">Zinc</keyword>
<dbReference type="OrthoDB" id="9792335at2"/>
<evidence type="ECO:0000256" key="2">
    <source>
        <dbReference type="ARBA" id="ARBA00001947"/>
    </source>
</evidence>
<dbReference type="PANTHER" id="PTHR43808:SF25">
    <property type="entry name" value="PEPTIDASE M20 DIMERISATION DOMAIN-CONTAINING PROTEIN"/>
    <property type="match status" value="1"/>
</dbReference>
<evidence type="ECO:0000256" key="5">
    <source>
        <dbReference type="ARBA" id="ARBA00022801"/>
    </source>
</evidence>
<accession>A0A178MJJ8</accession>
<dbReference type="InterPro" id="IPR036264">
    <property type="entry name" value="Bact_exopeptidase_dim_dom"/>
</dbReference>
<keyword evidence="7" id="KW-0170">Cobalt</keyword>